<reference evidence="15" key="2">
    <citation type="submission" date="2025-09" db="UniProtKB">
        <authorList>
            <consortium name="Ensembl"/>
        </authorList>
    </citation>
    <scope>IDENTIFICATION</scope>
</reference>
<feature type="domain" description="C2H2-type" evidence="14">
    <location>
        <begin position="447"/>
        <end position="466"/>
    </location>
</feature>
<dbReference type="FunFam" id="3.30.160.60:FF:000148">
    <property type="entry name" value="zinc finger protein Gfi-1"/>
    <property type="match status" value="1"/>
</dbReference>
<keyword evidence="9" id="KW-0238">DNA-binding</keyword>
<dbReference type="GO" id="GO:0008270">
    <property type="term" value="F:zinc ion binding"/>
    <property type="evidence" value="ECO:0007669"/>
    <property type="project" value="UniProtKB-KW"/>
</dbReference>
<reference evidence="15" key="1">
    <citation type="submission" date="2025-08" db="UniProtKB">
        <authorList>
            <consortium name="Ensembl"/>
        </authorList>
    </citation>
    <scope>IDENTIFICATION</scope>
</reference>
<dbReference type="AlphaFoldDB" id="A0A3B4VJM9"/>
<keyword evidence="16" id="KW-1185">Reference proteome</keyword>
<evidence type="ECO:0000256" key="11">
    <source>
        <dbReference type="ARBA" id="ARBA00023242"/>
    </source>
</evidence>
<feature type="domain" description="C2H2-type" evidence="14">
    <location>
        <begin position="471"/>
        <end position="498"/>
    </location>
</feature>
<dbReference type="InterPro" id="IPR036236">
    <property type="entry name" value="Znf_C2H2_sf"/>
</dbReference>
<comment type="similarity">
    <text evidence="3">Belongs to the krueppel C2H2-type zinc-finger protein family.</text>
</comment>
<proteinExistence type="inferred from homology"/>
<evidence type="ECO:0000256" key="4">
    <source>
        <dbReference type="ARBA" id="ARBA00022723"/>
    </source>
</evidence>
<feature type="domain" description="C2H2-type" evidence="14">
    <location>
        <begin position="334"/>
        <end position="362"/>
    </location>
</feature>
<dbReference type="FunFam" id="3.30.160.60:FF:000145">
    <property type="entry name" value="Zinc finger protein 574"/>
    <property type="match status" value="1"/>
</dbReference>
<evidence type="ECO:0000256" key="3">
    <source>
        <dbReference type="ARBA" id="ARBA00006991"/>
    </source>
</evidence>
<dbReference type="SMART" id="SM00355">
    <property type="entry name" value="ZnF_C2H2"/>
    <property type="match status" value="11"/>
</dbReference>
<feature type="domain" description="C2H2-type" evidence="14">
    <location>
        <begin position="533"/>
        <end position="559"/>
    </location>
</feature>
<evidence type="ECO:0000256" key="13">
    <source>
        <dbReference type="SAM" id="MobiDB-lite"/>
    </source>
</evidence>
<dbReference type="FunFam" id="3.30.160.60:FF:001016">
    <property type="entry name" value="zinc finger protein 850-like"/>
    <property type="match status" value="1"/>
</dbReference>
<feature type="domain" description="C2H2-type" evidence="14">
    <location>
        <begin position="419"/>
        <end position="446"/>
    </location>
</feature>
<dbReference type="GO" id="GO:0005634">
    <property type="term" value="C:nucleus"/>
    <property type="evidence" value="ECO:0007669"/>
    <property type="project" value="UniProtKB-SubCell"/>
</dbReference>
<dbReference type="FunFam" id="3.30.160.60:FF:000771">
    <property type="entry name" value="zinc finger protein 648"/>
    <property type="match status" value="1"/>
</dbReference>
<keyword evidence="10" id="KW-0804">Transcription</keyword>
<feature type="domain" description="C2H2-type" evidence="14">
    <location>
        <begin position="363"/>
        <end position="390"/>
    </location>
</feature>
<keyword evidence="8" id="KW-0805">Transcription regulation</keyword>
<dbReference type="Proteomes" id="UP000261420">
    <property type="component" value="Unplaced"/>
</dbReference>
<evidence type="ECO:0000256" key="10">
    <source>
        <dbReference type="ARBA" id="ARBA00023163"/>
    </source>
</evidence>
<evidence type="ECO:0000256" key="1">
    <source>
        <dbReference type="ARBA" id="ARBA00003767"/>
    </source>
</evidence>
<dbReference type="PROSITE" id="PS50157">
    <property type="entry name" value="ZINC_FINGER_C2H2_2"/>
    <property type="match status" value="11"/>
</dbReference>
<evidence type="ECO:0000313" key="16">
    <source>
        <dbReference type="Proteomes" id="UP000261420"/>
    </source>
</evidence>
<evidence type="ECO:0000256" key="9">
    <source>
        <dbReference type="ARBA" id="ARBA00023125"/>
    </source>
</evidence>
<feature type="domain" description="C2H2-type" evidence="14">
    <location>
        <begin position="278"/>
        <end position="305"/>
    </location>
</feature>
<dbReference type="SUPFAM" id="SSF57667">
    <property type="entry name" value="beta-beta-alpha zinc fingers"/>
    <property type="match status" value="6"/>
</dbReference>
<keyword evidence="5" id="KW-0677">Repeat</keyword>
<evidence type="ECO:0000256" key="2">
    <source>
        <dbReference type="ARBA" id="ARBA00004123"/>
    </source>
</evidence>
<dbReference type="Pfam" id="PF00096">
    <property type="entry name" value="zf-C2H2"/>
    <property type="match status" value="9"/>
</dbReference>
<evidence type="ECO:0000256" key="6">
    <source>
        <dbReference type="ARBA" id="ARBA00022771"/>
    </source>
</evidence>
<feature type="domain" description="C2H2-type" evidence="14">
    <location>
        <begin position="391"/>
        <end position="418"/>
    </location>
</feature>
<comment type="function">
    <text evidence="1">May be involved in transcriptional regulation.</text>
</comment>
<comment type="subcellular location">
    <subcellularLocation>
        <location evidence="2">Nucleus</location>
    </subcellularLocation>
</comment>
<name>A0A3B4VJM9_SERDU</name>
<dbReference type="FunFam" id="3.30.160.60:FF:000245">
    <property type="entry name" value="zinc finger protein Gfi-1"/>
    <property type="match status" value="1"/>
</dbReference>
<evidence type="ECO:0000259" key="14">
    <source>
        <dbReference type="PROSITE" id="PS50157"/>
    </source>
</evidence>
<accession>A0A3B4VJM9</accession>
<dbReference type="Ensembl" id="ENSSDUT00000031697.1">
    <property type="protein sequence ID" value="ENSSDUP00000031161.1"/>
    <property type="gene ID" value="ENSSDUG00000022412.1"/>
</dbReference>
<feature type="domain" description="C2H2-type" evidence="14">
    <location>
        <begin position="250"/>
        <end position="277"/>
    </location>
</feature>
<feature type="domain" description="C2H2-type" evidence="14">
    <location>
        <begin position="306"/>
        <end position="333"/>
    </location>
</feature>
<keyword evidence="11" id="KW-0539">Nucleus</keyword>
<evidence type="ECO:0000256" key="8">
    <source>
        <dbReference type="ARBA" id="ARBA00023015"/>
    </source>
</evidence>
<dbReference type="PANTHER" id="PTHR24377">
    <property type="entry name" value="IP01015P-RELATED"/>
    <property type="match status" value="1"/>
</dbReference>
<feature type="region of interest" description="Disordered" evidence="13">
    <location>
        <begin position="196"/>
        <end position="228"/>
    </location>
</feature>
<dbReference type="GO" id="GO:0003677">
    <property type="term" value="F:DNA binding"/>
    <property type="evidence" value="ECO:0007669"/>
    <property type="project" value="UniProtKB-KW"/>
</dbReference>
<protein>
    <submittedName>
        <fullName evidence="15">Zinc finger protein 648</fullName>
    </submittedName>
</protein>
<evidence type="ECO:0000256" key="5">
    <source>
        <dbReference type="ARBA" id="ARBA00022737"/>
    </source>
</evidence>
<dbReference type="InterPro" id="IPR050826">
    <property type="entry name" value="Krueppel_C2H2_ZnFinger"/>
</dbReference>
<dbReference type="FunFam" id="3.30.160.60:FF:000218">
    <property type="entry name" value="Zinc finger protein 10"/>
    <property type="match status" value="1"/>
</dbReference>
<keyword evidence="4" id="KW-0479">Metal-binding</keyword>
<dbReference type="Gene3D" id="3.30.160.60">
    <property type="entry name" value="Classic Zinc Finger"/>
    <property type="match status" value="11"/>
</dbReference>
<evidence type="ECO:0000313" key="15">
    <source>
        <dbReference type="Ensembl" id="ENSSDUP00000031161.1"/>
    </source>
</evidence>
<keyword evidence="7" id="KW-0862">Zinc</keyword>
<dbReference type="FunFam" id="3.30.160.60:FF:002291">
    <property type="entry name" value="Zinc finger protein 648"/>
    <property type="match status" value="1"/>
</dbReference>
<feature type="domain" description="C2H2-type" evidence="14">
    <location>
        <begin position="505"/>
        <end position="532"/>
    </location>
</feature>
<dbReference type="FunFam" id="3.30.160.60:FF:000358">
    <property type="entry name" value="zinc finger protein 24"/>
    <property type="match status" value="1"/>
</dbReference>
<dbReference type="PROSITE" id="PS00028">
    <property type="entry name" value="ZINC_FINGER_C2H2_1"/>
    <property type="match status" value="10"/>
</dbReference>
<dbReference type="FunFam" id="3.30.160.60:FF:000688">
    <property type="entry name" value="zinc finger protein 197 isoform X1"/>
    <property type="match status" value="1"/>
</dbReference>
<dbReference type="FunFam" id="3.30.160.60:FF:000180">
    <property type="entry name" value="Zinc finger protein 689"/>
    <property type="match status" value="1"/>
</dbReference>
<dbReference type="FunFam" id="3.30.160.60:FF:000432">
    <property type="entry name" value="zinc finger protein Gfi-1b isoform X1"/>
    <property type="match status" value="1"/>
</dbReference>
<dbReference type="InterPro" id="IPR013087">
    <property type="entry name" value="Znf_C2H2_type"/>
</dbReference>
<keyword evidence="6 12" id="KW-0863">Zinc-finger</keyword>
<evidence type="ECO:0000256" key="7">
    <source>
        <dbReference type="ARBA" id="ARBA00022833"/>
    </source>
</evidence>
<evidence type="ECO:0000256" key="12">
    <source>
        <dbReference type="PROSITE-ProRule" id="PRU00042"/>
    </source>
</evidence>
<dbReference type="GeneTree" id="ENSGT00940000163676"/>
<organism evidence="15 16">
    <name type="scientific">Seriola dumerili</name>
    <name type="common">Greater amberjack</name>
    <name type="synonym">Caranx dumerili</name>
    <dbReference type="NCBI Taxonomy" id="41447"/>
    <lineage>
        <taxon>Eukaryota</taxon>
        <taxon>Metazoa</taxon>
        <taxon>Chordata</taxon>
        <taxon>Craniata</taxon>
        <taxon>Vertebrata</taxon>
        <taxon>Euteleostomi</taxon>
        <taxon>Actinopterygii</taxon>
        <taxon>Neopterygii</taxon>
        <taxon>Teleostei</taxon>
        <taxon>Neoteleostei</taxon>
        <taxon>Acanthomorphata</taxon>
        <taxon>Carangaria</taxon>
        <taxon>Carangiformes</taxon>
        <taxon>Carangidae</taxon>
        <taxon>Seriola</taxon>
    </lineage>
</organism>
<dbReference type="OMA" id="NPQTPNW"/>
<sequence>MLCVFYFSRHFKKNCVRKSMSSLKHMQTISCPTLEVTVAEEMSSGMADEKGNKGKLQERHCGTHSLPDGQFVSNTHAVNTDPSFDGICVDVNLLSESSDAGILYLNPQTPNWSLVEKFAELTPREEMGVCDDQDHSGRALSQCTKYPENNKIHGCNEALSADAAEKNCSKYLKSRQVQRDASTKQVEASKLKELNVEEYSPGGGRNKTKKKNVNSPSVKKSLKKHDNDKIPRLLETMKKRSGVDTEHRPFKCTHCDWAFKKLCNLQSHLQTHSGLKPHVCDICGKSYSHQGTLQQHKRLHTGERPYHCPFCVKTYIWSSDYRKHIRTHTGEKPYVCDTCGKDFIRSSDLRKHERNMHTNDKPFPCTHCGKTFNKPLSLKRHERKHLGERPFSCPDCGKAFALPSRMAEHQKIHTGVRPYVCSVCSKCFTKSSNLAEHEAIHSGARPYKCTECGVAFAMASRLVRHQYERSFDCKICGKSFKRSSTLSTHLLIHTDTRPYPCEKPHKCQVCGKAFSQSSNLITHSRKHTGYKPFGCDLCGKGFQRKVDLRRHKETQHGLK</sequence>